<evidence type="ECO:0000313" key="2">
    <source>
        <dbReference type="Proteomes" id="UP000184600"/>
    </source>
</evidence>
<dbReference type="OrthoDB" id="5879985at2"/>
<accession>A0A1M7YPE0</accession>
<dbReference type="AlphaFoldDB" id="A0A1M7YPE0"/>
<gene>
    <name evidence="1" type="ORF">VQ7734_00207</name>
</gene>
<dbReference type="Proteomes" id="UP000184600">
    <property type="component" value="Unassembled WGS sequence"/>
</dbReference>
<dbReference type="EMBL" id="FRFG01000003">
    <property type="protein sequence ID" value="SHO54493.1"/>
    <property type="molecule type" value="Genomic_DNA"/>
</dbReference>
<dbReference type="RefSeq" id="WP_073579397.1">
    <property type="nucleotide sequence ID" value="NZ_AP024898.1"/>
</dbReference>
<name>A0A1M7YPE0_9VIBR</name>
<protein>
    <submittedName>
        <fullName evidence="1">Uncharacterized protein</fullName>
    </submittedName>
</protein>
<organism evidence="1 2">
    <name type="scientific">Vibrio quintilis</name>
    <dbReference type="NCBI Taxonomy" id="1117707"/>
    <lineage>
        <taxon>Bacteria</taxon>
        <taxon>Pseudomonadati</taxon>
        <taxon>Pseudomonadota</taxon>
        <taxon>Gammaproteobacteria</taxon>
        <taxon>Vibrionales</taxon>
        <taxon>Vibrionaceae</taxon>
        <taxon>Vibrio</taxon>
    </lineage>
</organism>
<keyword evidence="2" id="KW-1185">Reference proteome</keyword>
<evidence type="ECO:0000313" key="1">
    <source>
        <dbReference type="EMBL" id="SHO54493.1"/>
    </source>
</evidence>
<proteinExistence type="predicted"/>
<reference evidence="2" key="1">
    <citation type="submission" date="2016-12" db="EMBL/GenBank/DDBJ databases">
        <authorList>
            <person name="Rodrigo-Torres L."/>
            <person name="Arahal R.D."/>
            <person name="Lucena T."/>
        </authorList>
    </citation>
    <scope>NUCLEOTIDE SEQUENCE [LARGE SCALE GENOMIC DNA]</scope>
</reference>
<sequence>MFETIEYDAELAQKAREHLRRSEETFLTESRLDKQEKQAMYEVLLYLNNLITTHYTRYHEVVNAVD</sequence>